<keyword evidence="2" id="KW-0378">Hydrolase</keyword>
<accession>A0A9P9Y4L1</accession>
<reference evidence="4" key="2">
    <citation type="submission" date="2022-07" db="EMBL/GenBank/DDBJ databases">
        <authorList>
            <person name="Goncalves M.F.M."/>
            <person name="Hilario S."/>
            <person name="Van De Peer Y."/>
            <person name="Esteves A.C."/>
            <person name="Alves A."/>
        </authorList>
    </citation>
    <scope>NUCLEOTIDE SEQUENCE</scope>
    <source>
        <strain evidence="4">MUM 19.33</strain>
    </source>
</reference>
<dbReference type="RefSeq" id="XP_051363864.1">
    <property type="nucleotide sequence ID" value="XM_051504779.1"/>
</dbReference>
<dbReference type="GeneID" id="75828683"/>
<dbReference type="EMBL" id="JAGIXG020000010">
    <property type="protein sequence ID" value="KAI6783008.1"/>
    <property type="molecule type" value="Genomic_DNA"/>
</dbReference>
<reference evidence="4" key="1">
    <citation type="journal article" date="2021" name="J Fungi (Basel)">
        <title>Genomic and Metabolomic Analyses of the Marine Fungus Emericellopsis cladophorae: Insights into Saltwater Adaptability Mechanisms and Its Biosynthetic Potential.</title>
        <authorList>
            <person name="Goncalves M.F.M."/>
            <person name="Hilario S."/>
            <person name="Van de Peer Y."/>
            <person name="Esteves A.C."/>
            <person name="Alves A."/>
        </authorList>
    </citation>
    <scope>NUCLEOTIDE SEQUENCE</scope>
    <source>
        <strain evidence="4">MUM 19.33</strain>
    </source>
</reference>
<dbReference type="GO" id="GO:0046872">
    <property type="term" value="F:metal ion binding"/>
    <property type="evidence" value="ECO:0007669"/>
    <property type="project" value="UniProtKB-KW"/>
</dbReference>
<evidence type="ECO:0000313" key="5">
    <source>
        <dbReference type="Proteomes" id="UP001055219"/>
    </source>
</evidence>
<gene>
    <name evidence="4" type="ORF">J7T54_002170</name>
</gene>
<dbReference type="InterPro" id="IPR023198">
    <property type="entry name" value="PGP-like_dom2"/>
</dbReference>
<keyword evidence="1" id="KW-0479">Metal-binding</keyword>
<dbReference type="InterPro" id="IPR051400">
    <property type="entry name" value="HAD-like_hydrolase"/>
</dbReference>
<dbReference type="Gene3D" id="3.40.50.1000">
    <property type="entry name" value="HAD superfamily/HAD-like"/>
    <property type="match status" value="1"/>
</dbReference>
<dbReference type="SFLD" id="SFLDS00003">
    <property type="entry name" value="Haloacid_Dehalogenase"/>
    <property type="match status" value="1"/>
</dbReference>
<evidence type="ECO:0000313" key="4">
    <source>
        <dbReference type="EMBL" id="KAI6783008.1"/>
    </source>
</evidence>
<dbReference type="InterPro" id="IPR036412">
    <property type="entry name" value="HAD-like_sf"/>
</dbReference>
<evidence type="ECO:0000256" key="3">
    <source>
        <dbReference type="ARBA" id="ARBA00022842"/>
    </source>
</evidence>
<organism evidence="4 5">
    <name type="scientific">Emericellopsis cladophorae</name>
    <dbReference type="NCBI Taxonomy" id="2686198"/>
    <lineage>
        <taxon>Eukaryota</taxon>
        <taxon>Fungi</taxon>
        <taxon>Dikarya</taxon>
        <taxon>Ascomycota</taxon>
        <taxon>Pezizomycotina</taxon>
        <taxon>Sordariomycetes</taxon>
        <taxon>Hypocreomycetidae</taxon>
        <taxon>Hypocreales</taxon>
        <taxon>Bionectriaceae</taxon>
        <taxon>Emericellopsis</taxon>
    </lineage>
</organism>
<dbReference type="PANTHER" id="PTHR46470:SF2">
    <property type="entry name" value="GLYCERALDEHYDE 3-PHOSPHATE PHOSPHATASE"/>
    <property type="match status" value="1"/>
</dbReference>
<protein>
    <submittedName>
        <fullName evidence="4">Uncharacterized protein</fullName>
    </submittedName>
</protein>
<proteinExistence type="predicted"/>
<evidence type="ECO:0000256" key="2">
    <source>
        <dbReference type="ARBA" id="ARBA00022801"/>
    </source>
</evidence>
<dbReference type="Pfam" id="PF13419">
    <property type="entry name" value="HAD_2"/>
    <property type="match status" value="1"/>
</dbReference>
<dbReference type="AlphaFoldDB" id="A0A9P9Y4L1"/>
<sequence length="274" mass="30191">MDMDSPPSSVNRNGVSRLRATLMKKSWIGFDLDDTLHEFRRASSAAVSKVLAEISERYGTPVPALREEYTKILQTSTANAFSDGKTSFHYRTERFRLLLDKFFLPHDAELMNQLLESYEATLVANLELKCGAQGLLSTIKSMGKKIMVITEGPQDAQERAVDALGIRSYIDFLATTNRFGASKRDGLFSRVLEHLGISSGDMAYIGDSEQRDMQPAMAEGIISIHLAEGKSVSLDSCPPRVNTLRELQHILLAAGDGGTSDMSYSSLATLSQHH</sequence>
<dbReference type="SUPFAM" id="SSF56784">
    <property type="entry name" value="HAD-like"/>
    <property type="match status" value="1"/>
</dbReference>
<dbReference type="CDD" id="cd01427">
    <property type="entry name" value="HAD_like"/>
    <property type="match status" value="1"/>
</dbReference>
<dbReference type="GO" id="GO:0016791">
    <property type="term" value="F:phosphatase activity"/>
    <property type="evidence" value="ECO:0007669"/>
    <property type="project" value="TreeGrafter"/>
</dbReference>
<dbReference type="Gene3D" id="1.10.150.240">
    <property type="entry name" value="Putative phosphatase, domain 2"/>
    <property type="match status" value="1"/>
</dbReference>
<dbReference type="InterPro" id="IPR041492">
    <property type="entry name" value="HAD_2"/>
</dbReference>
<keyword evidence="3" id="KW-0460">Magnesium</keyword>
<name>A0A9P9Y4L1_9HYPO</name>
<dbReference type="SFLD" id="SFLDG01129">
    <property type="entry name" value="C1.5:_HAD__Beta-PGM__Phosphata"/>
    <property type="match status" value="1"/>
</dbReference>
<dbReference type="Proteomes" id="UP001055219">
    <property type="component" value="Unassembled WGS sequence"/>
</dbReference>
<evidence type="ECO:0000256" key="1">
    <source>
        <dbReference type="ARBA" id="ARBA00022723"/>
    </source>
</evidence>
<keyword evidence="5" id="KW-1185">Reference proteome</keyword>
<dbReference type="PANTHER" id="PTHR46470">
    <property type="entry name" value="N-ACYLNEURAMINATE-9-PHOSPHATASE"/>
    <property type="match status" value="1"/>
</dbReference>
<comment type="caution">
    <text evidence="4">The sequence shown here is derived from an EMBL/GenBank/DDBJ whole genome shotgun (WGS) entry which is preliminary data.</text>
</comment>
<dbReference type="InterPro" id="IPR023214">
    <property type="entry name" value="HAD_sf"/>
</dbReference>
<dbReference type="OrthoDB" id="1694274at2759"/>